<evidence type="ECO:0000256" key="1">
    <source>
        <dbReference type="ARBA" id="ARBA00001695"/>
    </source>
</evidence>
<dbReference type="GO" id="GO:0015926">
    <property type="term" value="F:glucosidase activity"/>
    <property type="evidence" value="ECO:0007669"/>
    <property type="project" value="InterPro"/>
</dbReference>
<dbReference type="GO" id="GO:0031218">
    <property type="term" value="F:arabinogalactan endo-1,4-beta-galactosidase activity"/>
    <property type="evidence" value="ECO:0007669"/>
    <property type="project" value="UniProtKB-EC"/>
</dbReference>
<dbReference type="EC" id="3.2.1.89" evidence="3 6"/>
<dbReference type="SUPFAM" id="SSF51445">
    <property type="entry name" value="(Trans)glycosidases"/>
    <property type="match status" value="1"/>
</dbReference>
<evidence type="ECO:0000256" key="3">
    <source>
        <dbReference type="ARBA" id="ARBA00012556"/>
    </source>
</evidence>
<evidence type="ECO:0000256" key="6">
    <source>
        <dbReference type="RuleBase" id="RU361192"/>
    </source>
</evidence>
<dbReference type="Gene3D" id="3.20.20.80">
    <property type="entry name" value="Glycosidases"/>
    <property type="match status" value="1"/>
</dbReference>
<dbReference type="EMBL" id="SNWQ01000006">
    <property type="protein sequence ID" value="TDO49111.1"/>
    <property type="molecule type" value="Genomic_DNA"/>
</dbReference>
<feature type="chain" id="PRO_5020848872" description="Arabinogalactan endo-beta-1,4-galactanase" evidence="6">
    <location>
        <begin position="28"/>
        <end position="525"/>
    </location>
</feature>
<comment type="caution">
    <text evidence="7">The sequence shown here is derived from an EMBL/GenBank/DDBJ whole genome shotgun (WGS) entry which is preliminary data.</text>
</comment>
<dbReference type="Proteomes" id="UP000295388">
    <property type="component" value="Unassembled WGS sequence"/>
</dbReference>
<accession>A0A4R6KGG2</accession>
<evidence type="ECO:0000313" key="7">
    <source>
        <dbReference type="EMBL" id="TDO49111.1"/>
    </source>
</evidence>
<gene>
    <name evidence="7" type="ORF">EV643_10680</name>
</gene>
<comment type="similarity">
    <text evidence="2 6">Belongs to the glycosyl hydrolase 53 family.</text>
</comment>
<dbReference type="Gene3D" id="2.60.120.260">
    <property type="entry name" value="Galactose-binding domain-like"/>
    <property type="match status" value="1"/>
</dbReference>
<evidence type="ECO:0000313" key="8">
    <source>
        <dbReference type="Proteomes" id="UP000295388"/>
    </source>
</evidence>
<dbReference type="GO" id="GO:0045490">
    <property type="term" value="P:pectin catabolic process"/>
    <property type="evidence" value="ECO:0007669"/>
    <property type="project" value="TreeGrafter"/>
</dbReference>
<name>A0A4R6KGG2_9ACTN</name>
<evidence type="ECO:0000256" key="4">
    <source>
        <dbReference type="ARBA" id="ARBA00022801"/>
    </source>
</evidence>
<comment type="catalytic activity">
    <reaction evidence="1 6">
        <text>The enzyme specifically hydrolyzes (1-&gt;4)-beta-D-galactosidic linkages in type I arabinogalactans.</text>
        <dbReference type="EC" id="3.2.1.89"/>
    </reaction>
</comment>
<dbReference type="RefSeq" id="WP_238165579.1">
    <property type="nucleotide sequence ID" value="NZ_SNWQ01000006.1"/>
</dbReference>
<dbReference type="AlphaFoldDB" id="A0A4R6KGG2"/>
<feature type="signal peptide" evidence="6">
    <location>
        <begin position="1"/>
        <end position="27"/>
    </location>
</feature>
<proteinExistence type="inferred from homology"/>
<keyword evidence="5 6" id="KW-0326">Glycosidase</keyword>
<organism evidence="7 8">
    <name type="scientific">Kribbella caucasensis</name>
    <dbReference type="NCBI Taxonomy" id="2512215"/>
    <lineage>
        <taxon>Bacteria</taxon>
        <taxon>Bacillati</taxon>
        <taxon>Actinomycetota</taxon>
        <taxon>Actinomycetes</taxon>
        <taxon>Propionibacteriales</taxon>
        <taxon>Kribbellaceae</taxon>
        <taxon>Kribbella</taxon>
    </lineage>
</organism>
<dbReference type="InterPro" id="IPR011683">
    <property type="entry name" value="Glyco_hydro_53"/>
</dbReference>
<sequence>MRQLARSTALMCLALLLAATSSLPALGSVGGVGPSNPGFEQGLDGWKVSGDAGAAKIEGGGRTGDRLTHWVAADYHVTTRQSIELPSSGWWTVSVWAKSGGSLSGSTLSVAGCGRTVSTVVALTEQDDAWVRSAASVYVSRRQRCTIDLTTAGPGGTWASFDDLAVARGRVARSIRGGDLSGLAKNEAFGATYADADGRSGDAVRILARSGMNLGRLKVWVDPADGYNDKAHVVATGKRIKSAGMKLLVDFHYSDRWTDPGAQGVPHAWRGMSPAQLADAVYAHTRDVLAALKAAGATADYVQVGNEINPGMLWPWGQTWDVDPSDGVDGAQWDNLASFLTSGARAAKEISPSTKVLLHLTNINNGIGSLTWWFDEVVARQVPFDQIGLSYYGYWHGSLADLQEAVTTLSSRYDRDVLVVETAYPFTLADDTPTWENIIRQPDQLVPGYPATPTGQAAAFRAVQDAVASAEGGRGIGTVYWEPAWTSAAGAGWDPEDPSSGNAWENQALFDFTGTLLPAARNLAP</sequence>
<dbReference type="PANTHER" id="PTHR34983">
    <property type="entry name" value="ARABINOGALACTAN ENDO-BETA-1,4-GALACTANASE A"/>
    <property type="match status" value="1"/>
</dbReference>
<evidence type="ECO:0000256" key="5">
    <source>
        <dbReference type="ARBA" id="ARBA00023295"/>
    </source>
</evidence>
<evidence type="ECO:0000256" key="2">
    <source>
        <dbReference type="ARBA" id="ARBA00010687"/>
    </source>
</evidence>
<dbReference type="Pfam" id="PF07745">
    <property type="entry name" value="Glyco_hydro_53"/>
    <property type="match status" value="1"/>
</dbReference>
<keyword evidence="8" id="KW-1185">Reference proteome</keyword>
<keyword evidence="6" id="KW-0732">Signal</keyword>
<protein>
    <recommendedName>
        <fullName evidence="3 6">Arabinogalactan endo-beta-1,4-galactanase</fullName>
        <ecNumber evidence="3 6">3.2.1.89</ecNumber>
    </recommendedName>
</protein>
<keyword evidence="4 6" id="KW-0378">Hydrolase</keyword>
<dbReference type="InterPro" id="IPR017853">
    <property type="entry name" value="GH"/>
</dbReference>
<reference evidence="7 8" key="1">
    <citation type="submission" date="2019-03" db="EMBL/GenBank/DDBJ databases">
        <title>Genomic Encyclopedia of Type Strains, Phase III (KMG-III): the genomes of soil and plant-associated and newly described type strains.</title>
        <authorList>
            <person name="Whitman W."/>
        </authorList>
    </citation>
    <scope>NUCLEOTIDE SEQUENCE [LARGE SCALE GENOMIC DNA]</scope>
    <source>
        <strain evidence="7 8">VKM Ac-2527</strain>
    </source>
</reference>
<dbReference type="PANTHER" id="PTHR34983:SF1">
    <property type="entry name" value="ARABINOGALACTAN ENDO-BETA-1,4-GALACTANASE A"/>
    <property type="match status" value="1"/>
</dbReference>